<dbReference type="InterPro" id="IPR017716">
    <property type="entry name" value="S-AdoMet_deCOase_pro-enz"/>
</dbReference>
<keyword evidence="3" id="KW-0068">Autocatalytic cleavage</keyword>
<accession>A0ABS5QK20</accession>
<organism evidence="10 11">
    <name type="scientific">Candidatus Vampirococcus lugosii</name>
    <dbReference type="NCBI Taxonomy" id="2789015"/>
    <lineage>
        <taxon>Bacteria</taxon>
        <taxon>Candidatus Absconditibacteriota</taxon>
        <taxon>Vampirococcus</taxon>
    </lineage>
</organism>
<evidence type="ECO:0000256" key="9">
    <source>
        <dbReference type="ARBA" id="ARBA00023317"/>
    </source>
</evidence>
<keyword evidence="2" id="KW-0210">Decarboxylase</keyword>
<reference evidence="10 11" key="1">
    <citation type="journal article" date="2021" name="Nat. Commun.">
        <title>Reductive evolution and unique predatory mode in the CPR bacterium Vampirococcus lugosii.</title>
        <authorList>
            <person name="Moreira D."/>
            <person name="Zivanovic Y."/>
            <person name="Lopez-Archilla A.I."/>
            <person name="Iniesto M."/>
            <person name="Lopez-Garcia P."/>
        </authorList>
    </citation>
    <scope>NUCLEOTIDE SEQUENCE [LARGE SCALE GENOMIC DNA]</scope>
    <source>
        <strain evidence="10">Chiprana</strain>
    </source>
</reference>
<dbReference type="Gene3D" id="3.60.90.10">
    <property type="entry name" value="S-adenosylmethionine decarboxylase"/>
    <property type="match status" value="1"/>
</dbReference>
<evidence type="ECO:0000256" key="8">
    <source>
        <dbReference type="ARBA" id="ARBA00023270"/>
    </source>
</evidence>
<dbReference type="NCBIfam" id="TIGR03330">
    <property type="entry name" value="SAM_DCase_Bsu"/>
    <property type="match status" value="1"/>
</dbReference>
<dbReference type="RefSeq" id="WP_213348309.1">
    <property type="nucleotide sequence ID" value="NZ_JAEDAM010000007.1"/>
</dbReference>
<evidence type="ECO:0000256" key="7">
    <source>
        <dbReference type="ARBA" id="ARBA00023239"/>
    </source>
</evidence>
<sequence length="109" mass="12760">MKYRPDGKQFIADIWFEDNIPNIDNFVQKITNGVKLNIVDKYSYNFGIGETIIYILSESHFAIHTYPEYNYISIDIYTCGKSNPYDAEQIIKESFSVKKINIHKLQRGI</sequence>
<dbReference type="PANTHER" id="PTHR33866:SF2">
    <property type="entry name" value="S-ADENOSYLMETHIONINE DECARBOXYLASE PROENZYME"/>
    <property type="match status" value="1"/>
</dbReference>
<dbReference type="InterPro" id="IPR003826">
    <property type="entry name" value="AdoMetDC_fam_prok"/>
</dbReference>
<keyword evidence="6" id="KW-0865">Zymogen</keyword>
<keyword evidence="8" id="KW-0704">Schiff base</keyword>
<comment type="caution">
    <text evidence="10">The sequence shown here is derived from an EMBL/GenBank/DDBJ whole genome shotgun (WGS) entry which is preliminary data.</text>
</comment>
<comment type="cofactor">
    <cofactor evidence="1">
        <name>pyruvate</name>
        <dbReference type="ChEBI" id="CHEBI:15361"/>
    </cofactor>
</comment>
<keyword evidence="9" id="KW-0670">Pyruvate</keyword>
<proteinExistence type="predicted"/>
<keyword evidence="5" id="KW-0620">Polyamine biosynthesis</keyword>
<dbReference type="PANTHER" id="PTHR33866">
    <property type="entry name" value="S-ADENOSYLMETHIONINE DECARBOXYLASE PROENZYME"/>
    <property type="match status" value="1"/>
</dbReference>
<evidence type="ECO:0000256" key="3">
    <source>
        <dbReference type="ARBA" id="ARBA00022813"/>
    </source>
</evidence>
<dbReference type="GO" id="GO:0004014">
    <property type="term" value="F:adenosylmethionine decarboxylase activity"/>
    <property type="evidence" value="ECO:0007669"/>
    <property type="project" value="UniProtKB-EC"/>
</dbReference>
<dbReference type="EMBL" id="JAEDAM010000007">
    <property type="protein sequence ID" value="MBS8121606.1"/>
    <property type="molecule type" value="Genomic_DNA"/>
</dbReference>
<name>A0ABS5QK20_9BACT</name>
<keyword evidence="11" id="KW-1185">Reference proteome</keyword>
<dbReference type="Pfam" id="PF02675">
    <property type="entry name" value="AdoMet_dc"/>
    <property type="match status" value="1"/>
</dbReference>
<keyword evidence="7 10" id="KW-0456">Lyase</keyword>
<protein>
    <submittedName>
        <fullName evidence="10">S-adenosylmethionine decarboxylase or arginine decarboxylase</fullName>
        <ecNumber evidence="10">4.1.1.50</ecNumber>
    </submittedName>
</protein>
<keyword evidence="4" id="KW-0745">Spermidine biosynthesis</keyword>
<dbReference type="Proteomes" id="UP000680365">
    <property type="component" value="Unassembled WGS sequence"/>
</dbReference>
<evidence type="ECO:0000256" key="5">
    <source>
        <dbReference type="ARBA" id="ARBA00023115"/>
    </source>
</evidence>
<evidence type="ECO:0000313" key="10">
    <source>
        <dbReference type="EMBL" id="MBS8121606.1"/>
    </source>
</evidence>
<dbReference type="SUPFAM" id="SSF56276">
    <property type="entry name" value="S-adenosylmethionine decarboxylase"/>
    <property type="match status" value="1"/>
</dbReference>
<gene>
    <name evidence="10" type="ORF">VAMP_11n118</name>
</gene>
<evidence type="ECO:0000256" key="2">
    <source>
        <dbReference type="ARBA" id="ARBA00022793"/>
    </source>
</evidence>
<dbReference type="InterPro" id="IPR016067">
    <property type="entry name" value="S-AdoMet_deCO2ase_core"/>
</dbReference>
<evidence type="ECO:0000256" key="6">
    <source>
        <dbReference type="ARBA" id="ARBA00023145"/>
    </source>
</evidence>
<evidence type="ECO:0000313" key="11">
    <source>
        <dbReference type="Proteomes" id="UP000680365"/>
    </source>
</evidence>
<evidence type="ECO:0000256" key="4">
    <source>
        <dbReference type="ARBA" id="ARBA00023066"/>
    </source>
</evidence>
<evidence type="ECO:0000256" key="1">
    <source>
        <dbReference type="ARBA" id="ARBA00001928"/>
    </source>
</evidence>
<dbReference type="EC" id="4.1.1.50" evidence="10"/>